<protein>
    <recommendedName>
        <fullName evidence="1">NACHT domain-containing protein</fullName>
    </recommendedName>
</protein>
<dbReference type="eggNOG" id="COG5635">
    <property type="taxonomic scope" value="Bacteria"/>
</dbReference>
<proteinExistence type="predicted"/>
<evidence type="ECO:0000259" key="1">
    <source>
        <dbReference type="PROSITE" id="PS50837"/>
    </source>
</evidence>
<accession>S9PB96</accession>
<dbReference type="PANTHER" id="PTHR46844">
    <property type="entry name" value="SLR5058 PROTEIN"/>
    <property type="match status" value="1"/>
</dbReference>
<dbReference type="Gene3D" id="3.40.50.300">
    <property type="entry name" value="P-loop containing nucleotide triphosphate hydrolases"/>
    <property type="match status" value="1"/>
</dbReference>
<evidence type="ECO:0000313" key="3">
    <source>
        <dbReference type="Proteomes" id="UP000011682"/>
    </source>
</evidence>
<dbReference type="AlphaFoldDB" id="S9PB96"/>
<keyword evidence="3" id="KW-1185">Reference proteome</keyword>
<dbReference type="InterPro" id="IPR027417">
    <property type="entry name" value="P-loop_NTPase"/>
</dbReference>
<dbReference type="OrthoDB" id="5526615at2"/>
<dbReference type="SUPFAM" id="SSF52540">
    <property type="entry name" value="P-loop containing nucleoside triphosphate hydrolases"/>
    <property type="match status" value="1"/>
</dbReference>
<dbReference type="InterPro" id="IPR054501">
    <property type="entry name" value="NCH2"/>
</dbReference>
<feature type="domain" description="NACHT" evidence="1">
    <location>
        <begin position="123"/>
        <end position="265"/>
    </location>
</feature>
<dbReference type="PANTHER" id="PTHR46844:SF1">
    <property type="entry name" value="SLR5058 PROTEIN"/>
    <property type="match status" value="1"/>
</dbReference>
<name>S9PB96_CYSF2</name>
<sequence>MSSRVEEQLLALTAATAFQLVWEGLKGLGKRIADHDRVRRGMHAYARNFLERYGNIKVLNMDRPVPLREVYVAAQAIPPRAMKSFSSVEELHKLFLLRGKRLSWPKARPGSKTDCLEHANKSRFLNVLGSPGAGKSTFLRRLGLEALLPRRTWSVPLLESLGRGPDLGAIELSRYEHDCLPVLIELRRFRTDAIDLALLIQNELAICGLPESGELTGTLLEEGRLLILLDGVDEIPDCQLDKAISHMSDFVDRYSGNRFVISCRTAFYKGYFSRFQDVLLSDFDDQQIASFVHNWFRSDTDLQYQLAEEFLKTLGEPAHASAKELAHTPLLLTFLCLTYDDRQRLPANRSELYRQALEILMERWAASKRIHHEPVYRELHVRMEVQMLAEIAASAFRDDRYFFTRRELTDSITHFLREELNAPKHLNGDQVLQAIEVQQGLIVQRAQDAWSFSHLTLQEYLTAVWHDDPQRLVELVRTHLFDACWREVFILLAGAVRQADELLLRMQQTAEKHLGNAVRLVRWASSKHVPLDDAEQTAARRAFAMALAFDISQAIDLDRLLVEEFDPGLKRDFAVSLIIGRLEAHGLEFDFNLVRDLIRDLGASHDLVYDFNLDCSCIWAQSNGRARDFFVRHARSLINAFAVLASTRVLSGRWDEVGPRVQALRHRLSWEASFHDVLETWRQLLGLFVKTLQLPPEPRELVEGRARLEKYLSACQLIIHCKNAAMRVSRSAWEDICQRMLNPPA</sequence>
<dbReference type="PROSITE" id="PS50837">
    <property type="entry name" value="NACHT"/>
    <property type="match status" value="1"/>
</dbReference>
<dbReference type="InterPro" id="IPR007111">
    <property type="entry name" value="NACHT_NTPase"/>
</dbReference>
<organism evidence="2 3">
    <name type="scientific">Cystobacter fuscus (strain ATCC 25194 / DSM 2262 / NBRC 100088 / M29)</name>
    <dbReference type="NCBI Taxonomy" id="1242864"/>
    <lineage>
        <taxon>Bacteria</taxon>
        <taxon>Pseudomonadati</taxon>
        <taxon>Myxococcota</taxon>
        <taxon>Myxococcia</taxon>
        <taxon>Myxococcales</taxon>
        <taxon>Cystobacterineae</taxon>
        <taxon>Archangiaceae</taxon>
        <taxon>Cystobacter</taxon>
    </lineage>
</organism>
<dbReference type="EMBL" id="ANAH02000017">
    <property type="protein sequence ID" value="EPX59542.1"/>
    <property type="molecule type" value="Genomic_DNA"/>
</dbReference>
<dbReference type="Proteomes" id="UP000011682">
    <property type="component" value="Unassembled WGS sequence"/>
</dbReference>
<dbReference type="RefSeq" id="WP_002625513.1">
    <property type="nucleotide sequence ID" value="NZ_ANAH02000017.1"/>
</dbReference>
<comment type="caution">
    <text evidence="2">The sequence shown here is derived from an EMBL/GenBank/DDBJ whole genome shotgun (WGS) entry which is preliminary data.</text>
</comment>
<dbReference type="Pfam" id="PF22727">
    <property type="entry name" value="NCH2"/>
    <property type="match status" value="1"/>
</dbReference>
<reference evidence="2" key="1">
    <citation type="submission" date="2013-05" db="EMBL/GenBank/DDBJ databases">
        <title>Genome assembly of Cystobacter fuscus DSM 2262.</title>
        <authorList>
            <person name="Sharma G."/>
            <person name="Khatri I."/>
            <person name="Kaur C."/>
            <person name="Mayilraj S."/>
            <person name="Subramanian S."/>
        </authorList>
    </citation>
    <scope>NUCLEOTIDE SEQUENCE [LARGE SCALE GENOMIC DNA]</scope>
    <source>
        <strain evidence="2">DSM 2262</strain>
    </source>
</reference>
<gene>
    <name evidence="2" type="ORF">D187_003032</name>
</gene>
<evidence type="ECO:0000313" key="2">
    <source>
        <dbReference type="EMBL" id="EPX59542.1"/>
    </source>
</evidence>